<dbReference type="Gene3D" id="1.20.1640.10">
    <property type="entry name" value="Multidrug efflux transporter AcrB transmembrane domain"/>
    <property type="match status" value="1"/>
</dbReference>
<evidence type="ECO:0000256" key="2">
    <source>
        <dbReference type="ARBA" id="ARBA00022448"/>
    </source>
</evidence>
<dbReference type="HAMAP" id="MF_01463_B">
    <property type="entry name" value="SecD_B"/>
    <property type="match status" value="1"/>
</dbReference>
<dbReference type="AlphaFoldDB" id="A0A094PM47"/>
<proteinExistence type="inferred from homology"/>
<dbReference type="GO" id="GO:0006886">
    <property type="term" value="P:intracellular protein transport"/>
    <property type="evidence" value="ECO:0007669"/>
    <property type="project" value="InterPro"/>
</dbReference>
<dbReference type="NCBIfam" id="TIGR01129">
    <property type="entry name" value="secD"/>
    <property type="match status" value="1"/>
</dbReference>
<dbReference type="InterPro" id="IPR055344">
    <property type="entry name" value="SecD_SecF_C_bact"/>
</dbReference>
<evidence type="ECO:0000256" key="5">
    <source>
        <dbReference type="ARBA" id="ARBA00022927"/>
    </source>
</evidence>
<dbReference type="SUPFAM" id="SSF82866">
    <property type="entry name" value="Multidrug efflux transporter AcrB transmembrane domain"/>
    <property type="match status" value="1"/>
</dbReference>
<dbReference type="PRINTS" id="PR00702">
    <property type="entry name" value="ACRIFLAVINRP"/>
</dbReference>
<evidence type="ECO:0000259" key="12">
    <source>
        <dbReference type="Pfam" id="PF21760"/>
    </source>
</evidence>
<feature type="domain" description="Protein translocase subunit SecDF P1" evidence="12">
    <location>
        <begin position="71"/>
        <end position="127"/>
    </location>
</feature>
<evidence type="ECO:0000256" key="3">
    <source>
        <dbReference type="ARBA" id="ARBA00022475"/>
    </source>
</evidence>
<keyword evidence="3" id="KW-1003">Cell membrane</keyword>
<dbReference type="Pfam" id="PF22599">
    <property type="entry name" value="SecDF_P1_head"/>
    <property type="match status" value="1"/>
</dbReference>
<name>A0A094PM47_9ZZZZ</name>
<dbReference type="InterPro" id="IPR001036">
    <property type="entry name" value="Acrflvin-R"/>
</dbReference>
<evidence type="ECO:0000256" key="7">
    <source>
        <dbReference type="ARBA" id="ARBA00023010"/>
    </source>
</evidence>
<feature type="domain" description="SecDF P1 head subdomain" evidence="13">
    <location>
        <begin position="223"/>
        <end position="334"/>
    </location>
</feature>
<evidence type="ECO:0000256" key="1">
    <source>
        <dbReference type="ARBA" id="ARBA00004651"/>
    </source>
</evidence>
<dbReference type="InterPro" id="IPR022813">
    <property type="entry name" value="SecD/SecF_arch_bac"/>
</dbReference>
<protein>
    <submittedName>
        <fullName evidence="14">Preprotein translocase subunit SecD</fullName>
    </submittedName>
</protein>
<feature type="region of interest" description="Disordered" evidence="9">
    <location>
        <begin position="132"/>
        <end position="177"/>
    </location>
</feature>
<accession>A0A094PM47</accession>
<keyword evidence="8 10" id="KW-0472">Membrane</keyword>
<dbReference type="NCBIfam" id="TIGR00916">
    <property type="entry name" value="2A0604s01"/>
    <property type="match status" value="1"/>
</dbReference>
<feature type="compositionally biased region" description="Polar residues" evidence="9">
    <location>
        <begin position="132"/>
        <end position="141"/>
    </location>
</feature>
<dbReference type="Gene3D" id="3.30.1360.200">
    <property type="match status" value="1"/>
</dbReference>
<dbReference type="Gene3D" id="3.30.70.3220">
    <property type="match status" value="1"/>
</dbReference>
<dbReference type="Pfam" id="PF02355">
    <property type="entry name" value="SecD_SecF_C"/>
    <property type="match status" value="1"/>
</dbReference>
<keyword evidence="7" id="KW-0811">Translocation</keyword>
<feature type="domain" description="Protein export membrane protein SecD/SecF C-terminal" evidence="11">
    <location>
        <begin position="336"/>
        <end position="511"/>
    </location>
</feature>
<feature type="transmembrane region" description="Helical" evidence="10">
    <location>
        <begin position="484"/>
        <end position="507"/>
    </location>
</feature>
<dbReference type="InterPro" id="IPR048631">
    <property type="entry name" value="SecD_1st"/>
</dbReference>
<dbReference type="EMBL" id="JNSL01000210">
    <property type="protein sequence ID" value="KGA12780.1"/>
    <property type="molecule type" value="Genomic_DNA"/>
</dbReference>
<feature type="compositionally biased region" description="Low complexity" evidence="9">
    <location>
        <begin position="162"/>
        <end position="177"/>
    </location>
</feature>
<evidence type="ECO:0000313" key="14">
    <source>
        <dbReference type="EMBL" id="KGA12780.1"/>
    </source>
</evidence>
<dbReference type="InterPro" id="IPR048634">
    <property type="entry name" value="SecD_SecF_C"/>
</dbReference>
<evidence type="ECO:0000259" key="13">
    <source>
        <dbReference type="Pfam" id="PF22599"/>
    </source>
</evidence>
<comment type="subcellular location">
    <subcellularLocation>
        <location evidence="1">Cell membrane</location>
        <topology evidence="1">Multi-pass membrane protein</topology>
    </subcellularLocation>
</comment>
<keyword evidence="2" id="KW-0813">Transport</keyword>
<evidence type="ECO:0000256" key="9">
    <source>
        <dbReference type="SAM" id="MobiDB-lite"/>
    </source>
</evidence>
<keyword evidence="6 10" id="KW-1133">Transmembrane helix</keyword>
<feature type="transmembrane region" description="Helical" evidence="10">
    <location>
        <begin position="459"/>
        <end position="478"/>
    </location>
</feature>
<feature type="transmembrane region" description="Helical" evidence="10">
    <location>
        <begin position="353"/>
        <end position="373"/>
    </location>
</feature>
<dbReference type="PANTHER" id="PTHR30081">
    <property type="entry name" value="PROTEIN-EXPORT MEMBRANE PROTEIN SEC"/>
    <property type="match status" value="1"/>
</dbReference>
<dbReference type="GO" id="GO:0015450">
    <property type="term" value="F:protein-transporting ATPase activity"/>
    <property type="evidence" value="ECO:0007669"/>
    <property type="project" value="InterPro"/>
</dbReference>
<evidence type="ECO:0000256" key="8">
    <source>
        <dbReference type="ARBA" id="ARBA00023136"/>
    </source>
</evidence>
<comment type="caution">
    <text evidence="14">The sequence shown here is derived from an EMBL/GenBank/DDBJ whole genome shotgun (WGS) entry which is preliminary data.</text>
</comment>
<evidence type="ECO:0000259" key="11">
    <source>
        <dbReference type="Pfam" id="PF02355"/>
    </source>
</evidence>
<feature type="compositionally biased region" description="Acidic residues" evidence="9">
    <location>
        <begin position="149"/>
        <end position="161"/>
    </location>
</feature>
<keyword evidence="5" id="KW-0653">Protein transport</keyword>
<gene>
    <name evidence="14" type="ORF">GM51_21235</name>
</gene>
<evidence type="ECO:0000256" key="6">
    <source>
        <dbReference type="ARBA" id="ARBA00022989"/>
    </source>
</evidence>
<dbReference type="InterPro" id="IPR005791">
    <property type="entry name" value="SecD"/>
</dbReference>
<dbReference type="GO" id="GO:0005886">
    <property type="term" value="C:plasma membrane"/>
    <property type="evidence" value="ECO:0007669"/>
    <property type="project" value="UniProtKB-SubCell"/>
</dbReference>
<evidence type="ECO:0000256" key="4">
    <source>
        <dbReference type="ARBA" id="ARBA00022692"/>
    </source>
</evidence>
<feature type="transmembrane region" description="Helical" evidence="10">
    <location>
        <begin position="380"/>
        <end position="402"/>
    </location>
</feature>
<keyword evidence="4 10" id="KW-0812">Transmembrane</keyword>
<feature type="transmembrane region" description="Helical" evidence="10">
    <location>
        <begin position="408"/>
        <end position="431"/>
    </location>
</feature>
<reference evidence="14" key="1">
    <citation type="submission" date="2014-06" db="EMBL/GenBank/DDBJ databases">
        <title>Key roles for freshwater Actinobacteria revealed by deep metagenomic sequencing.</title>
        <authorList>
            <person name="Ghai R."/>
            <person name="Mizuno C.M."/>
            <person name="Picazo A."/>
            <person name="Camacho A."/>
            <person name="Rodriguez-Valera F."/>
        </authorList>
    </citation>
    <scope>NUCLEOTIDE SEQUENCE</scope>
</reference>
<dbReference type="InterPro" id="IPR054384">
    <property type="entry name" value="SecDF_P1_head"/>
</dbReference>
<evidence type="ECO:0000256" key="10">
    <source>
        <dbReference type="SAM" id="Phobius"/>
    </source>
</evidence>
<dbReference type="Pfam" id="PF21760">
    <property type="entry name" value="SecD_1st"/>
    <property type="match status" value="1"/>
</dbReference>
<dbReference type="PANTHER" id="PTHR30081:SF1">
    <property type="entry name" value="PROTEIN TRANSLOCASE SUBUNIT SECD"/>
    <property type="match status" value="1"/>
</dbReference>
<sequence>MSASKSVKSARKSLAWLLAIVVGLAGLIAIGSLSDENASFSPKLALDLQGGTQVILSPLLLDGEGVTPEQLDQAVSIIRQRVDASGVSESQVITQGDRNIIVSIPGVPDENTLALIKASAKLEFRAVLVTSTGAPSSSVDQPETAVEGETTEGDAPTEDPAAEAPAPNVPTATPTDASDLNWVSLDLQKQFDALDCASSFREPGQVDDPTIPLITCDVTGTQKFILGPVEVEGANISDATNGTVQSSTGASTNTWAVNLDFDASGTQAFADVTQRLFPLTSPRNQFAITLDGFVITAPATQAVITGGSAQITGNFDKDSSKVLADQLKYGSLPIGFEVESQENISASLGSEQLTNGLIAGLIGLLLVVVYSAFQYRGLAIVTIGSLIVAAILVYLFIAVLSWRQGYRLSLAGVAGLIVAIGITVDSFIVYFERVRDEIREGRTLEVAVENAWTRALRTILASDGVSFTAALTLFLLTVGNVRGFAFTLGLTTIIDLIVVMMFTHPLLRLLARTKFFSSGHPWSGFDSKALEASGYVGRGKFRVSESLASGKIEKASKEAERRQSIAERKAEAAIAAAKKTGDK</sequence>
<organism evidence="14">
    <name type="scientific">freshwater metagenome</name>
    <dbReference type="NCBI Taxonomy" id="449393"/>
    <lineage>
        <taxon>unclassified sequences</taxon>
        <taxon>metagenomes</taxon>
        <taxon>ecological metagenomes</taxon>
    </lineage>
</organism>